<dbReference type="InterPro" id="IPR008979">
    <property type="entry name" value="Galactose-bd-like_sf"/>
</dbReference>
<keyword evidence="2" id="KW-0378">Hydrolase</keyword>
<dbReference type="OrthoDB" id="9762066at2"/>
<comment type="similarity">
    <text evidence="1">Belongs to the glycosyl hydrolase 2 family.</text>
</comment>
<dbReference type="Gene3D" id="2.60.40.1080">
    <property type="match status" value="1"/>
</dbReference>
<dbReference type="EMBL" id="FRCZ01000002">
    <property type="protein sequence ID" value="SHM98619.1"/>
    <property type="molecule type" value="Genomic_DNA"/>
</dbReference>
<feature type="domain" description="Glycoside hydrolase family 2 catalytic" evidence="5">
    <location>
        <begin position="255"/>
        <end position="392"/>
    </location>
</feature>
<dbReference type="Pfam" id="PF02836">
    <property type="entry name" value="Glyco_hydro_2_C"/>
    <property type="match status" value="1"/>
</dbReference>
<evidence type="ECO:0000313" key="9">
    <source>
        <dbReference type="EMBL" id="SHM98619.1"/>
    </source>
</evidence>
<proteinExistence type="inferred from homology"/>
<dbReference type="InterPro" id="IPR040605">
    <property type="entry name" value="Glyco_hydro2_dom5"/>
</dbReference>
<dbReference type="GO" id="GO:0004553">
    <property type="term" value="F:hydrolase activity, hydrolyzing O-glycosyl compounds"/>
    <property type="evidence" value="ECO:0007669"/>
    <property type="project" value="InterPro"/>
</dbReference>
<dbReference type="Pfam" id="PF18565">
    <property type="entry name" value="Glyco_hydro2_C5"/>
    <property type="match status" value="1"/>
</dbReference>
<dbReference type="Gene3D" id="3.20.20.80">
    <property type="entry name" value="Glycosidases"/>
    <property type="match status" value="1"/>
</dbReference>
<dbReference type="InterPro" id="IPR017853">
    <property type="entry name" value="GH"/>
</dbReference>
<dbReference type="SUPFAM" id="SSF49785">
    <property type="entry name" value="Galactose-binding domain-like"/>
    <property type="match status" value="1"/>
</dbReference>
<gene>
    <name evidence="9" type="ORF">SAMN05216179_1525</name>
</gene>
<dbReference type="SUPFAM" id="SSF49303">
    <property type="entry name" value="beta-Galactosidase/glucuronidase domain"/>
    <property type="match status" value="1"/>
</dbReference>
<evidence type="ECO:0000313" key="10">
    <source>
        <dbReference type="Proteomes" id="UP000184184"/>
    </source>
</evidence>
<dbReference type="InterPro" id="IPR006103">
    <property type="entry name" value="Glyco_hydro_2_cat"/>
</dbReference>
<reference evidence="9 10" key="1">
    <citation type="submission" date="2016-11" db="EMBL/GenBank/DDBJ databases">
        <authorList>
            <person name="Jaros S."/>
            <person name="Januszkiewicz K."/>
            <person name="Wedrychowicz H."/>
        </authorList>
    </citation>
    <scope>NUCLEOTIDE SEQUENCE [LARGE SCALE GENOMIC DNA]</scope>
    <source>
        <strain evidence="9 10">CGMCC 1.10681</strain>
    </source>
</reference>
<dbReference type="AlphaFoldDB" id="A0A1M7N4V5"/>
<accession>A0A1M7N4V5</accession>
<evidence type="ECO:0000256" key="3">
    <source>
        <dbReference type="ARBA" id="ARBA00023295"/>
    </source>
</evidence>
<dbReference type="InterPro" id="IPR006102">
    <property type="entry name" value="Ig-like_GH2"/>
</dbReference>
<dbReference type="Pfam" id="PF02837">
    <property type="entry name" value="Glyco_hydro_2_N"/>
    <property type="match status" value="1"/>
</dbReference>
<dbReference type="Gene3D" id="2.60.120.260">
    <property type="entry name" value="Galactose-binding domain-like"/>
    <property type="match status" value="3"/>
</dbReference>
<dbReference type="InterPro" id="IPR006104">
    <property type="entry name" value="Glyco_hydro_2_N"/>
</dbReference>
<organism evidence="9 10">
    <name type="scientific">Gracilibacillus kekensis</name>
    <dbReference type="NCBI Taxonomy" id="1027249"/>
    <lineage>
        <taxon>Bacteria</taxon>
        <taxon>Bacillati</taxon>
        <taxon>Bacillota</taxon>
        <taxon>Bacilli</taxon>
        <taxon>Bacillales</taxon>
        <taxon>Bacillaceae</taxon>
        <taxon>Gracilibacillus</taxon>
    </lineage>
</organism>
<dbReference type="InterPro" id="IPR032311">
    <property type="entry name" value="DUF4982"/>
</dbReference>
<evidence type="ECO:0000259" key="7">
    <source>
        <dbReference type="Pfam" id="PF16355"/>
    </source>
</evidence>
<dbReference type="PANTHER" id="PTHR42732">
    <property type="entry name" value="BETA-GALACTOSIDASE"/>
    <property type="match status" value="1"/>
</dbReference>
<dbReference type="RefSeq" id="WP_073201246.1">
    <property type="nucleotide sequence ID" value="NZ_FRCZ01000002.1"/>
</dbReference>
<dbReference type="InterPro" id="IPR051913">
    <property type="entry name" value="GH2_Domain-Containing"/>
</dbReference>
<dbReference type="STRING" id="1027249.SAMN05216179_1525"/>
<dbReference type="Gene3D" id="2.60.40.10">
    <property type="entry name" value="Immunoglobulins"/>
    <property type="match status" value="3"/>
</dbReference>
<dbReference type="PRINTS" id="PR00132">
    <property type="entry name" value="GLHYDRLASE2"/>
</dbReference>
<dbReference type="InterPro" id="IPR006101">
    <property type="entry name" value="Glyco_hydro_2"/>
</dbReference>
<evidence type="ECO:0000256" key="2">
    <source>
        <dbReference type="ARBA" id="ARBA00022801"/>
    </source>
</evidence>
<evidence type="ECO:0000259" key="4">
    <source>
        <dbReference type="Pfam" id="PF00703"/>
    </source>
</evidence>
<evidence type="ECO:0000259" key="8">
    <source>
        <dbReference type="Pfam" id="PF18565"/>
    </source>
</evidence>
<dbReference type="SUPFAM" id="SSF51445">
    <property type="entry name" value="(Trans)glycosidases"/>
    <property type="match status" value="1"/>
</dbReference>
<protein>
    <submittedName>
        <fullName evidence="9">Beta-galactosidase</fullName>
    </submittedName>
</protein>
<sequence length="1138" mass="129382">MLNQTKLFNDNWLFAKSDLSESITTSLDFKPVEIPHDWLIYDTQNLYEHSIGWYKKKYEFDPTSGKEVVLTFEGVYMDSVLYVNDQKVGEWKYGYSKFEFPISEFLNKGTNQFLLKVTYQSPNSRWYTGAGIYRDVWLTERSKDYIETDGVYVSTFQEKDNWRVEIDTSLSVTKSLVLKHTLQKDGTVVATASADVDQDHINNQSTLTIDNPKLWDIHKPDLYELTTTLETKSDNDIIESQTQNIGFKHIEFDSDRGFFLNGQHLKLFGVNEHHDLGALGAAINIHALRHRMQLLKEMGVNAIRTAHNMPAKEMMTLADEMGFLVVTEAFDMWERSKTTYDYARFFKEWHKKDIESWVKRDRNHVSLIMWSIGNEIYDTHADERGQELTQILKDLVYQFDPKKNAVVTIGSNYMPWENAQKCADIIKFAGYNYGEKYYEEHHKKHPDWIIYGSETVAVVQSRGVYHFPYDKPILADDDQHCSSLGNSATSWGAKSIETALIKERETPFSLGQFIWSGFDYIGEPTPYHTKNAYFGSIDTATFKKDSYYVYQSAWTDYEESPMVHIFPYWDFNEGQMIDVRVATNAPNVDLLLNGQSLGIQEIDHKHGDVISGWWKVPYQKGTLEAYAYDLEGKVIAQDQKQSFGDPSDITLATADTTLKADGIDLAFVEIGMLDKKGNPVENANNRVNVEVEGAGRLIGLDNGDQTDYDQYKGTSRRLFNGKLMAIICSTFETGPIHINVHSPSLPEASLILNAKQPNRELPNNSPVAANQPTTIVTGKQNEIPVRKIEIESDNGQTLTVEQPTVHVTATLYPANTDYKEVKWSVVNDVGIESNLASIESNGNLATITAFGDGEFRVRCTSKNGKNTINLISELELKAEGLGTAFKDPYSFISAGLYDQHKGELTNGNERGVATSRDGESQIGFQDIDFGKEGSDTLTVPIFALTSEPYELQIWEGMPGEVSSTLLADAIYQKESKWNVYQEETFRLSKKLKGITSLSFVTNKKMHIKGFRFEKQSRAFEQNYAVDADKIYGDSYKQVQNRVENIGNNVSFEFEGFDFGEAGCSQLVLYGHSPIDKNTIHIRFFDGQEELAEIVEFEYSEGYKEKRIELDNSIFGKQNVSIILLPGSNFNLGWFRFES</sequence>
<feature type="domain" description="Glycosyl hydrolases family 2 sugar binding" evidence="6">
    <location>
        <begin position="48"/>
        <end position="139"/>
    </location>
</feature>
<feature type="domain" description="Glycoside hydrolase family 2 immunoglobulin-like beta-sandwich" evidence="4">
    <location>
        <begin position="159"/>
        <end position="248"/>
    </location>
</feature>
<dbReference type="InterPro" id="IPR036156">
    <property type="entry name" value="Beta-gal/glucu_dom_sf"/>
</dbReference>
<dbReference type="InterPro" id="IPR013783">
    <property type="entry name" value="Ig-like_fold"/>
</dbReference>
<feature type="domain" description="Glycoside hydrolase family 2" evidence="8">
    <location>
        <begin position="649"/>
        <end position="749"/>
    </location>
</feature>
<dbReference type="PROSITE" id="PS00608">
    <property type="entry name" value="GLYCOSYL_HYDROL_F2_2"/>
    <property type="match status" value="1"/>
</dbReference>
<dbReference type="Proteomes" id="UP000184184">
    <property type="component" value="Unassembled WGS sequence"/>
</dbReference>
<dbReference type="PANTHER" id="PTHR42732:SF1">
    <property type="entry name" value="BETA-MANNOSIDASE"/>
    <property type="match status" value="1"/>
</dbReference>
<keyword evidence="3" id="KW-0326">Glycosidase</keyword>
<name>A0A1M7N4V5_9BACI</name>
<evidence type="ECO:0000256" key="1">
    <source>
        <dbReference type="ARBA" id="ARBA00007401"/>
    </source>
</evidence>
<evidence type="ECO:0000259" key="5">
    <source>
        <dbReference type="Pfam" id="PF02836"/>
    </source>
</evidence>
<dbReference type="GO" id="GO:0005975">
    <property type="term" value="P:carbohydrate metabolic process"/>
    <property type="evidence" value="ECO:0007669"/>
    <property type="project" value="InterPro"/>
</dbReference>
<keyword evidence="10" id="KW-1185">Reference proteome</keyword>
<dbReference type="Pfam" id="PF16355">
    <property type="entry name" value="DUF4982"/>
    <property type="match status" value="1"/>
</dbReference>
<dbReference type="Pfam" id="PF00703">
    <property type="entry name" value="Glyco_hydro_2"/>
    <property type="match status" value="1"/>
</dbReference>
<feature type="domain" description="DUF4982" evidence="7">
    <location>
        <begin position="574"/>
        <end position="636"/>
    </location>
</feature>
<evidence type="ECO:0000259" key="6">
    <source>
        <dbReference type="Pfam" id="PF02837"/>
    </source>
</evidence>
<dbReference type="InterPro" id="IPR023232">
    <property type="entry name" value="Glyco_hydro_2_AS"/>
</dbReference>